<name>A0ABW3CFF3_9ACTN</name>
<reference evidence="3" key="1">
    <citation type="journal article" date="2019" name="Int. J. Syst. Evol. Microbiol.">
        <title>The Global Catalogue of Microorganisms (GCM) 10K type strain sequencing project: providing services to taxonomists for standard genome sequencing and annotation.</title>
        <authorList>
            <consortium name="The Broad Institute Genomics Platform"/>
            <consortium name="The Broad Institute Genome Sequencing Center for Infectious Disease"/>
            <person name="Wu L."/>
            <person name="Ma J."/>
        </authorList>
    </citation>
    <scope>NUCLEOTIDE SEQUENCE [LARGE SCALE GENOMIC DNA]</scope>
    <source>
        <strain evidence="3">JCM 31696</strain>
    </source>
</reference>
<sequence length="115" mass="12061">TLTARNEAGTSSGQATAQVRLAQRPSGFRNQNNDDDGTIIRAHPTEAGQAGEIPAGETITLTVICQARGDTMSAGGLTSNVWNKVDTRYGNGYLNDVFVTTTKGAGFPSDGLREC</sequence>
<dbReference type="Proteomes" id="UP001597083">
    <property type="component" value="Unassembled WGS sequence"/>
</dbReference>
<protein>
    <recommendedName>
        <fullName evidence="4">SH3 domain-containing protein</fullName>
    </recommendedName>
</protein>
<evidence type="ECO:0000256" key="1">
    <source>
        <dbReference type="SAM" id="MobiDB-lite"/>
    </source>
</evidence>
<comment type="caution">
    <text evidence="2">The sequence shown here is derived from an EMBL/GenBank/DDBJ whole genome shotgun (WGS) entry which is preliminary data.</text>
</comment>
<evidence type="ECO:0000313" key="2">
    <source>
        <dbReference type="EMBL" id="MFD0853121.1"/>
    </source>
</evidence>
<feature type="compositionally biased region" description="Polar residues" evidence="1">
    <location>
        <begin position="1"/>
        <end position="17"/>
    </location>
</feature>
<dbReference type="EMBL" id="JBHTIR010001901">
    <property type="protein sequence ID" value="MFD0853121.1"/>
    <property type="molecule type" value="Genomic_DNA"/>
</dbReference>
<feature type="region of interest" description="Disordered" evidence="1">
    <location>
        <begin position="1"/>
        <end position="37"/>
    </location>
</feature>
<feature type="non-terminal residue" evidence="2">
    <location>
        <position position="1"/>
    </location>
</feature>
<organism evidence="2 3">
    <name type="scientific">Actinomadura adrarensis</name>
    <dbReference type="NCBI Taxonomy" id="1819600"/>
    <lineage>
        <taxon>Bacteria</taxon>
        <taxon>Bacillati</taxon>
        <taxon>Actinomycetota</taxon>
        <taxon>Actinomycetes</taxon>
        <taxon>Streptosporangiales</taxon>
        <taxon>Thermomonosporaceae</taxon>
        <taxon>Actinomadura</taxon>
    </lineage>
</organism>
<gene>
    <name evidence="2" type="ORF">ACFQ07_12850</name>
</gene>
<accession>A0ABW3CFF3</accession>
<proteinExistence type="predicted"/>
<evidence type="ECO:0000313" key="3">
    <source>
        <dbReference type="Proteomes" id="UP001597083"/>
    </source>
</evidence>
<evidence type="ECO:0008006" key="4">
    <source>
        <dbReference type="Google" id="ProtNLM"/>
    </source>
</evidence>
<keyword evidence="3" id="KW-1185">Reference proteome</keyword>